<feature type="non-terminal residue" evidence="2">
    <location>
        <position position="24"/>
    </location>
</feature>
<dbReference type="EMBL" id="LAZR01049557">
    <property type="protein sequence ID" value="KKK89378.1"/>
    <property type="molecule type" value="Genomic_DNA"/>
</dbReference>
<gene>
    <name evidence="2" type="ORF">LCGC14_2733730</name>
</gene>
<name>A0A0F8Z6L6_9ZZZZ</name>
<sequence length="24" mass="2681">MRFAFLKRGQKTERPGPTDLGSST</sequence>
<evidence type="ECO:0000256" key="1">
    <source>
        <dbReference type="SAM" id="MobiDB-lite"/>
    </source>
</evidence>
<accession>A0A0F8Z6L6</accession>
<protein>
    <submittedName>
        <fullName evidence="2">Uncharacterized protein</fullName>
    </submittedName>
</protein>
<dbReference type="AlphaFoldDB" id="A0A0F8Z6L6"/>
<reference evidence="2" key="1">
    <citation type="journal article" date="2015" name="Nature">
        <title>Complex archaea that bridge the gap between prokaryotes and eukaryotes.</title>
        <authorList>
            <person name="Spang A."/>
            <person name="Saw J.H."/>
            <person name="Jorgensen S.L."/>
            <person name="Zaremba-Niedzwiedzka K."/>
            <person name="Martijn J."/>
            <person name="Lind A.E."/>
            <person name="van Eijk R."/>
            <person name="Schleper C."/>
            <person name="Guy L."/>
            <person name="Ettema T.J."/>
        </authorList>
    </citation>
    <scope>NUCLEOTIDE SEQUENCE</scope>
</reference>
<feature type="region of interest" description="Disordered" evidence="1">
    <location>
        <begin position="1"/>
        <end position="24"/>
    </location>
</feature>
<comment type="caution">
    <text evidence="2">The sequence shown here is derived from an EMBL/GenBank/DDBJ whole genome shotgun (WGS) entry which is preliminary data.</text>
</comment>
<organism evidence="2">
    <name type="scientific">marine sediment metagenome</name>
    <dbReference type="NCBI Taxonomy" id="412755"/>
    <lineage>
        <taxon>unclassified sequences</taxon>
        <taxon>metagenomes</taxon>
        <taxon>ecological metagenomes</taxon>
    </lineage>
</organism>
<proteinExistence type="predicted"/>
<evidence type="ECO:0000313" key="2">
    <source>
        <dbReference type="EMBL" id="KKK89378.1"/>
    </source>
</evidence>